<evidence type="ECO:0000313" key="8">
    <source>
        <dbReference type="EMBL" id="GGC51736.1"/>
    </source>
</evidence>
<comment type="catalytic activity">
    <reaction evidence="1">
        <text>ATP + protein L-histidine = ADP + protein N-phospho-L-histidine.</text>
        <dbReference type="EC" id="2.7.13.3"/>
    </reaction>
</comment>
<accession>A0ABQ1N1Y9</accession>
<dbReference type="SUPFAM" id="SSF55785">
    <property type="entry name" value="PYP-like sensor domain (PAS domain)"/>
    <property type="match status" value="2"/>
</dbReference>
<evidence type="ECO:0000256" key="6">
    <source>
        <dbReference type="SAM" id="Coils"/>
    </source>
</evidence>
<reference evidence="9" key="1">
    <citation type="journal article" date="2019" name="Int. J. Syst. Evol. Microbiol.">
        <title>The Global Catalogue of Microorganisms (GCM) 10K type strain sequencing project: providing services to taxonomists for standard genome sequencing and annotation.</title>
        <authorList>
            <consortium name="The Broad Institute Genomics Platform"/>
            <consortium name="The Broad Institute Genome Sequencing Center for Infectious Disease"/>
            <person name="Wu L."/>
            <person name="Ma J."/>
        </authorList>
    </citation>
    <scope>NUCLEOTIDE SEQUENCE [LARGE SCALE GENOMIC DNA]</scope>
    <source>
        <strain evidence="9">CGMCC 1.10832</strain>
    </source>
</reference>
<gene>
    <name evidence="8" type="ORF">GCM10011506_41820</name>
</gene>
<comment type="caution">
    <text evidence="8">The sequence shown here is derived from an EMBL/GenBank/DDBJ whole genome shotgun (WGS) entry which is preliminary data.</text>
</comment>
<dbReference type="Proteomes" id="UP000636010">
    <property type="component" value="Unassembled WGS sequence"/>
</dbReference>
<dbReference type="EMBL" id="BMEC01000016">
    <property type="protein sequence ID" value="GGC51736.1"/>
    <property type="molecule type" value="Genomic_DNA"/>
</dbReference>
<dbReference type="PANTHER" id="PTHR43304">
    <property type="entry name" value="PHYTOCHROME-LIKE PROTEIN CPH1"/>
    <property type="match status" value="1"/>
</dbReference>
<organism evidence="8 9">
    <name type="scientific">Marivirga lumbricoides</name>
    <dbReference type="NCBI Taxonomy" id="1046115"/>
    <lineage>
        <taxon>Bacteria</taxon>
        <taxon>Pseudomonadati</taxon>
        <taxon>Bacteroidota</taxon>
        <taxon>Cytophagia</taxon>
        <taxon>Cytophagales</taxon>
        <taxon>Marivirgaceae</taxon>
        <taxon>Marivirga</taxon>
    </lineage>
</organism>
<dbReference type="Pfam" id="PF13426">
    <property type="entry name" value="PAS_9"/>
    <property type="match status" value="1"/>
</dbReference>
<evidence type="ECO:0000256" key="2">
    <source>
        <dbReference type="ARBA" id="ARBA00012438"/>
    </source>
</evidence>
<evidence type="ECO:0000256" key="1">
    <source>
        <dbReference type="ARBA" id="ARBA00000085"/>
    </source>
</evidence>
<evidence type="ECO:0000256" key="5">
    <source>
        <dbReference type="ARBA" id="ARBA00022777"/>
    </source>
</evidence>
<sequence length="336" mass="38913">MLEFYNVGLFINEDNPSHLLNVTRRSIFAYFFVAGSCYLLKHLVDRYNCENQNLIEQLDAQNLFIQEQAEAKLQEANYQLKLKVEELRKREQMLKLSQEIAKVGSWEFSVNDRFTFWSEEMFNIFDIDTNTELSLIDYKNLIGNDKWSGFYQVSKELILKKGEFALVININTPLGYSKWIKVYAFSIKEGDQLAGVRGICHDITQAKESELLLKASENKYRGLFEQSFYPILLINPEGTILDANNSLSLLTKINKDEYLLKNINTLITFFEGKKFDFSKSSYTEETLGEIQANTGEKLLVEINWKVMPSERVIVTLRDVTQIKAAQKTPNRKRGAL</sequence>
<evidence type="ECO:0000256" key="3">
    <source>
        <dbReference type="ARBA" id="ARBA00022553"/>
    </source>
</evidence>
<dbReference type="PANTHER" id="PTHR43304:SF1">
    <property type="entry name" value="PAC DOMAIN-CONTAINING PROTEIN"/>
    <property type="match status" value="1"/>
</dbReference>
<keyword evidence="5" id="KW-0418">Kinase</keyword>
<dbReference type="PROSITE" id="PS50112">
    <property type="entry name" value="PAS"/>
    <property type="match status" value="1"/>
</dbReference>
<dbReference type="Gene3D" id="3.30.450.20">
    <property type="entry name" value="PAS domain"/>
    <property type="match status" value="2"/>
</dbReference>
<feature type="coiled-coil region" evidence="6">
    <location>
        <begin position="55"/>
        <end position="90"/>
    </location>
</feature>
<protein>
    <recommendedName>
        <fullName evidence="2">histidine kinase</fullName>
        <ecNumber evidence="2">2.7.13.3</ecNumber>
    </recommendedName>
</protein>
<evidence type="ECO:0000256" key="4">
    <source>
        <dbReference type="ARBA" id="ARBA00022679"/>
    </source>
</evidence>
<evidence type="ECO:0000259" key="7">
    <source>
        <dbReference type="PROSITE" id="PS50112"/>
    </source>
</evidence>
<keyword evidence="9" id="KW-1185">Reference proteome</keyword>
<evidence type="ECO:0000313" key="9">
    <source>
        <dbReference type="Proteomes" id="UP000636010"/>
    </source>
</evidence>
<name>A0ABQ1N1Y9_9BACT</name>
<keyword evidence="6" id="KW-0175">Coiled coil</keyword>
<dbReference type="EC" id="2.7.13.3" evidence="2"/>
<dbReference type="InterPro" id="IPR035965">
    <property type="entry name" value="PAS-like_dom_sf"/>
</dbReference>
<keyword evidence="3" id="KW-0597">Phosphoprotein</keyword>
<dbReference type="InterPro" id="IPR000014">
    <property type="entry name" value="PAS"/>
</dbReference>
<dbReference type="InterPro" id="IPR052162">
    <property type="entry name" value="Sensor_kinase/Photoreceptor"/>
</dbReference>
<keyword evidence="4" id="KW-0808">Transferase</keyword>
<proteinExistence type="predicted"/>
<feature type="domain" description="PAS" evidence="7">
    <location>
        <begin position="216"/>
        <end position="270"/>
    </location>
</feature>